<dbReference type="PANTHER" id="PTHR35596">
    <property type="entry name" value="DUF2263 DOMAIN-CONTAINING PROTEIN"/>
    <property type="match status" value="1"/>
</dbReference>
<dbReference type="OrthoDB" id="9985428at2759"/>
<dbReference type="AlphaFoldDB" id="A0A0D7B6M4"/>
<dbReference type="PIRSF" id="PIRSF014899">
    <property type="entry name" value="UCP014899"/>
    <property type="match status" value="1"/>
</dbReference>
<evidence type="ECO:0000259" key="1">
    <source>
        <dbReference type="Pfam" id="PF10021"/>
    </source>
</evidence>
<dbReference type="InterPro" id="IPR043472">
    <property type="entry name" value="Macro_dom-like"/>
</dbReference>
<dbReference type="EMBL" id="KN880575">
    <property type="protein sequence ID" value="KIY65834.1"/>
    <property type="molecule type" value="Genomic_DNA"/>
</dbReference>
<gene>
    <name evidence="2" type="ORF">CYLTODRAFT_423972</name>
</gene>
<dbReference type="SUPFAM" id="SSF52949">
    <property type="entry name" value="Macro domain-like"/>
    <property type="match status" value="1"/>
</dbReference>
<organism evidence="2 3">
    <name type="scientific">Cylindrobasidium torrendii FP15055 ss-10</name>
    <dbReference type="NCBI Taxonomy" id="1314674"/>
    <lineage>
        <taxon>Eukaryota</taxon>
        <taxon>Fungi</taxon>
        <taxon>Dikarya</taxon>
        <taxon>Basidiomycota</taxon>
        <taxon>Agaricomycotina</taxon>
        <taxon>Agaricomycetes</taxon>
        <taxon>Agaricomycetidae</taxon>
        <taxon>Agaricales</taxon>
        <taxon>Marasmiineae</taxon>
        <taxon>Physalacriaceae</taxon>
        <taxon>Cylindrobasidium</taxon>
    </lineage>
</organism>
<proteinExistence type="predicted"/>
<evidence type="ECO:0000313" key="2">
    <source>
        <dbReference type="EMBL" id="KIY65834.1"/>
    </source>
</evidence>
<dbReference type="InterPro" id="IPR019261">
    <property type="entry name" value="PARG_cat_microbial"/>
</dbReference>
<sequence length="325" mass="35527">MSHSHRRDTKARSSRKDIADDTLAAIDAGFYELHDTRHDLNASTDAACKGTRYYAPNSSLSNWKTPLSTSDPQHTTQISLLEMTTLKGAQYLYSVDPHPGKIAVLNFASAKKPGGGFLSGASAQEESIARSSNLYSSLMTDTGQAFYRFHKRDPKEGFYSHAMIYTPGVSLFRDDDGTWLPPIQVDIVTSAAVNAGTLRDHSNGERVLGFHKDTGKLGPVPKSAKDLAALETQIEDAMRERMARVLFLCENAGANALVLGSFGTGVFRNKVDMVARLWADLLTVPGARFQNSFEKVVFAIMDKRTLDPFEAAFAERTANGSIVPT</sequence>
<protein>
    <recommendedName>
        <fullName evidence="1">Microbial-type PARG catalytic domain-containing protein</fullName>
    </recommendedName>
</protein>
<feature type="domain" description="Microbial-type PARG catalytic" evidence="1">
    <location>
        <begin position="19"/>
        <end position="174"/>
    </location>
</feature>
<dbReference type="STRING" id="1314674.A0A0D7B6M4"/>
<name>A0A0D7B6M4_9AGAR</name>
<dbReference type="Pfam" id="PF10021">
    <property type="entry name" value="PARG_cat_microb"/>
    <property type="match status" value="1"/>
</dbReference>
<dbReference type="NCBIfam" id="TIGR02452">
    <property type="entry name" value="TIGR02452 family protein"/>
    <property type="match status" value="2"/>
</dbReference>
<dbReference type="Gene3D" id="3.40.220.10">
    <property type="entry name" value="Leucine Aminopeptidase, subunit E, domain 1"/>
    <property type="match status" value="1"/>
</dbReference>
<accession>A0A0D7B6M4</accession>
<dbReference type="PANTHER" id="PTHR35596:SF1">
    <property type="entry name" value="MICROBIAL-TYPE PARG CATALYTIC DOMAIN-CONTAINING PROTEIN"/>
    <property type="match status" value="1"/>
</dbReference>
<keyword evidence="3" id="KW-1185">Reference proteome</keyword>
<dbReference type="Proteomes" id="UP000054007">
    <property type="component" value="Unassembled WGS sequence"/>
</dbReference>
<dbReference type="InterPro" id="IPR012664">
    <property type="entry name" value="CHP02452"/>
</dbReference>
<evidence type="ECO:0000313" key="3">
    <source>
        <dbReference type="Proteomes" id="UP000054007"/>
    </source>
</evidence>
<reference evidence="2 3" key="1">
    <citation type="journal article" date="2015" name="Fungal Genet. Biol.">
        <title>Evolution of novel wood decay mechanisms in Agaricales revealed by the genome sequences of Fistulina hepatica and Cylindrobasidium torrendii.</title>
        <authorList>
            <person name="Floudas D."/>
            <person name="Held B.W."/>
            <person name="Riley R."/>
            <person name="Nagy L.G."/>
            <person name="Koehler G."/>
            <person name="Ransdell A.S."/>
            <person name="Younus H."/>
            <person name="Chow J."/>
            <person name="Chiniquy J."/>
            <person name="Lipzen A."/>
            <person name="Tritt A."/>
            <person name="Sun H."/>
            <person name="Haridas S."/>
            <person name="LaButti K."/>
            <person name="Ohm R.A."/>
            <person name="Kues U."/>
            <person name="Blanchette R.A."/>
            <person name="Grigoriev I.V."/>
            <person name="Minto R.E."/>
            <person name="Hibbett D.S."/>
        </authorList>
    </citation>
    <scope>NUCLEOTIDE SEQUENCE [LARGE SCALE GENOMIC DNA]</scope>
    <source>
        <strain evidence="2 3">FP15055 ss-10</strain>
    </source>
</reference>